<comment type="caution">
    <text evidence="10">The sequence shown here is derived from an EMBL/GenBank/DDBJ whole genome shotgun (WGS) entry which is preliminary data.</text>
</comment>
<dbReference type="PROSITE" id="PS00211">
    <property type="entry name" value="ABC_TRANSPORTER_1"/>
    <property type="match status" value="2"/>
</dbReference>
<dbReference type="GO" id="GO:0016887">
    <property type="term" value="F:ATP hydrolysis activity"/>
    <property type="evidence" value="ECO:0007669"/>
    <property type="project" value="InterPro"/>
</dbReference>
<dbReference type="InterPro" id="IPR003439">
    <property type="entry name" value="ABC_transporter-like_ATP-bd"/>
</dbReference>
<dbReference type="PROSITE" id="PS50893">
    <property type="entry name" value="ABC_TRANSPORTER_2"/>
    <property type="match status" value="2"/>
</dbReference>
<protein>
    <submittedName>
        <fullName evidence="10">ABC transporter ATP-binding protein</fullName>
    </submittedName>
</protein>
<dbReference type="InterPro" id="IPR027417">
    <property type="entry name" value="P-loop_NTPase"/>
</dbReference>
<evidence type="ECO:0000256" key="5">
    <source>
        <dbReference type="ARBA" id="ARBA00022741"/>
    </source>
</evidence>
<dbReference type="GO" id="GO:0005886">
    <property type="term" value="C:plasma membrane"/>
    <property type="evidence" value="ECO:0007669"/>
    <property type="project" value="UniProtKB-SubCell"/>
</dbReference>
<dbReference type="InterPro" id="IPR050107">
    <property type="entry name" value="ABC_carbohydrate_import_ATPase"/>
</dbReference>
<evidence type="ECO:0000313" key="10">
    <source>
        <dbReference type="EMBL" id="MYD89601.1"/>
    </source>
</evidence>
<organism evidence="10">
    <name type="scientific">Caldilineaceae bacterium SB0662_bin_9</name>
    <dbReference type="NCBI Taxonomy" id="2605258"/>
    <lineage>
        <taxon>Bacteria</taxon>
        <taxon>Bacillati</taxon>
        <taxon>Chloroflexota</taxon>
        <taxon>Caldilineae</taxon>
        <taxon>Caldilineales</taxon>
        <taxon>Caldilineaceae</taxon>
    </lineage>
</organism>
<feature type="domain" description="ABC transporter" evidence="9">
    <location>
        <begin position="253"/>
        <end position="495"/>
    </location>
</feature>
<dbReference type="InterPro" id="IPR003593">
    <property type="entry name" value="AAA+_ATPase"/>
</dbReference>
<gene>
    <name evidence="10" type="ORF">F4Y08_04555</name>
</gene>
<evidence type="ECO:0000256" key="1">
    <source>
        <dbReference type="ARBA" id="ARBA00004202"/>
    </source>
</evidence>
<dbReference type="CDD" id="cd03216">
    <property type="entry name" value="ABC_Carb_Monos_I"/>
    <property type="match status" value="1"/>
</dbReference>
<dbReference type="GO" id="GO:0005524">
    <property type="term" value="F:ATP binding"/>
    <property type="evidence" value="ECO:0007669"/>
    <property type="project" value="UniProtKB-KW"/>
</dbReference>
<keyword evidence="4" id="KW-0677">Repeat</keyword>
<dbReference type="SUPFAM" id="SSF52540">
    <property type="entry name" value="P-loop containing nucleoside triphosphate hydrolases"/>
    <property type="match status" value="2"/>
</dbReference>
<dbReference type="Gene3D" id="3.40.50.300">
    <property type="entry name" value="P-loop containing nucleotide triphosphate hydrolases"/>
    <property type="match status" value="2"/>
</dbReference>
<proteinExistence type="predicted"/>
<evidence type="ECO:0000256" key="7">
    <source>
        <dbReference type="ARBA" id="ARBA00022967"/>
    </source>
</evidence>
<dbReference type="Pfam" id="PF00005">
    <property type="entry name" value="ABC_tran"/>
    <property type="match status" value="2"/>
</dbReference>
<reference evidence="10" key="1">
    <citation type="submission" date="2019-09" db="EMBL/GenBank/DDBJ databases">
        <title>Characterisation of the sponge microbiome using genome-centric metagenomics.</title>
        <authorList>
            <person name="Engelberts J.P."/>
            <person name="Robbins S.J."/>
            <person name="De Goeij J.M."/>
            <person name="Aranda M."/>
            <person name="Bell S.C."/>
            <person name="Webster N.S."/>
        </authorList>
    </citation>
    <scope>NUCLEOTIDE SEQUENCE</scope>
    <source>
        <strain evidence="10">SB0662_bin_9</strain>
    </source>
</reference>
<keyword evidence="7" id="KW-1278">Translocase</keyword>
<name>A0A6B1DR18_9CHLR</name>
<keyword evidence="3" id="KW-1003">Cell membrane</keyword>
<dbReference type="SMART" id="SM00382">
    <property type="entry name" value="AAA"/>
    <property type="match status" value="1"/>
</dbReference>
<dbReference type="AlphaFoldDB" id="A0A6B1DR18"/>
<keyword evidence="6 10" id="KW-0067">ATP-binding</keyword>
<dbReference type="PANTHER" id="PTHR43790">
    <property type="entry name" value="CARBOHYDRATE TRANSPORT ATP-BINDING PROTEIN MG119-RELATED"/>
    <property type="match status" value="1"/>
</dbReference>
<dbReference type="InterPro" id="IPR017871">
    <property type="entry name" value="ABC_transporter-like_CS"/>
</dbReference>
<comment type="subcellular location">
    <subcellularLocation>
        <location evidence="1">Cell membrane</location>
        <topology evidence="1">Peripheral membrane protein</topology>
    </subcellularLocation>
</comment>
<evidence type="ECO:0000259" key="9">
    <source>
        <dbReference type="PROSITE" id="PS50893"/>
    </source>
</evidence>
<evidence type="ECO:0000256" key="6">
    <source>
        <dbReference type="ARBA" id="ARBA00022840"/>
    </source>
</evidence>
<feature type="domain" description="ABC transporter" evidence="9">
    <location>
        <begin position="2"/>
        <end position="236"/>
    </location>
</feature>
<keyword evidence="2" id="KW-0813">Transport</keyword>
<dbReference type="PANTHER" id="PTHR43790:SF4">
    <property type="entry name" value="GUANOSINE IMPORT ATP-BINDING PROTEIN NUPO"/>
    <property type="match status" value="1"/>
</dbReference>
<dbReference type="CDD" id="cd03215">
    <property type="entry name" value="ABC_Carb_Monos_II"/>
    <property type="match status" value="1"/>
</dbReference>
<keyword evidence="8" id="KW-0472">Membrane</keyword>
<evidence type="ECO:0000256" key="2">
    <source>
        <dbReference type="ARBA" id="ARBA00022448"/>
    </source>
</evidence>
<sequence length="501" mass="54949">MVEMRGISKRFPGVLANDRVDLDVASGSIHALLGENGAGKSTLMHILSGLYRPDSGTMKVEDRTVSFASPLHAIRAGVGMVHQHFMLVETQTVAENVVLGDRRLGFRMDPAAIRDTVAGLGRESGLDIDPDALIWQLSVGERQRVEIVKMLHRGARLLILDEPTAVLTPQEADTLFDRMRGMARAGRTLLFISHKLNEVMELAETVTVMRQGRVVDTVPKAQVSHRELVHMMVGSPVLFDVTVPPVQQGRKLLSLRNLRVENDRGQTAVDNLSLDLHQREILGVAGVAGNGQRELAEAITGLRKLQAGTIELDEFDVTGSNQRRMIDLGISWVPQDRQHTGTAPNLSIQENFDLKHYRSARRGPFLDRAGQSRRAAALLAKYRVAAAGRHQPVRLLSGGNLQKVILARELSTELRVLVAESPTRGLDVGAIQNVHELLMEQRSRGVAILLLSEDLQEVLSLSDRVAVIHSGRIMGILPRARAEADTIGMLMAGVVPEDMTT</sequence>
<dbReference type="EMBL" id="VXPY01000030">
    <property type="protein sequence ID" value="MYD89601.1"/>
    <property type="molecule type" value="Genomic_DNA"/>
</dbReference>
<dbReference type="FunFam" id="3.40.50.300:FF:000127">
    <property type="entry name" value="Ribose import ATP-binding protein RbsA"/>
    <property type="match status" value="1"/>
</dbReference>
<evidence type="ECO:0000256" key="3">
    <source>
        <dbReference type="ARBA" id="ARBA00022475"/>
    </source>
</evidence>
<evidence type="ECO:0000256" key="8">
    <source>
        <dbReference type="ARBA" id="ARBA00023136"/>
    </source>
</evidence>
<keyword evidence="5" id="KW-0547">Nucleotide-binding</keyword>
<accession>A0A6B1DR18</accession>
<evidence type="ECO:0000256" key="4">
    <source>
        <dbReference type="ARBA" id="ARBA00022737"/>
    </source>
</evidence>